<dbReference type="AlphaFoldDB" id="A0A2N3N2J1"/>
<dbReference type="Pfam" id="PF00855">
    <property type="entry name" value="PWWP"/>
    <property type="match status" value="1"/>
</dbReference>
<dbReference type="PROSITE" id="PS50812">
    <property type="entry name" value="PWWP"/>
    <property type="match status" value="1"/>
</dbReference>
<dbReference type="SUPFAM" id="SSF63748">
    <property type="entry name" value="Tudor/PWWP/MBT"/>
    <property type="match status" value="1"/>
</dbReference>
<feature type="region of interest" description="Disordered" evidence="1">
    <location>
        <begin position="273"/>
        <end position="375"/>
    </location>
</feature>
<dbReference type="Gene3D" id="2.30.30.140">
    <property type="match status" value="1"/>
</dbReference>
<gene>
    <name evidence="3" type="ORF">jhhlp_007382</name>
</gene>
<dbReference type="OrthoDB" id="62853at2759"/>
<dbReference type="PANTHER" id="PTHR22910">
    <property type="entry name" value="PROTEIN MGARP"/>
    <property type="match status" value="1"/>
</dbReference>
<feature type="region of interest" description="Disordered" evidence="1">
    <location>
        <begin position="470"/>
        <end position="541"/>
    </location>
</feature>
<dbReference type="InterPro" id="IPR026093">
    <property type="entry name" value="MGARP"/>
</dbReference>
<evidence type="ECO:0000313" key="3">
    <source>
        <dbReference type="EMBL" id="PKS06632.1"/>
    </source>
</evidence>
<sequence length="541" mass="59128">MSSSEPSTDKKEVAPTAPAAAADDSKAVAESKAEVIKEAQSGTPANASTDATSSEKPSEETDSKPDAEKSAGDAEKMDKQGDTEMNDATTEDAAPPTDSKNTVADDKTKAARRKSTGAAEKGGKKLNKKQSKARITNLNAQPGDLYLVKLKGFPPWPAVICDEAMLPQRLLTTRPVTAKRADGTYREDFADGGKRVNDRTFPVMYLYTNEFGWVPNTSLQELSPEQASEAINDKMRKDLQSAYELASEGHDLDYYKDVLQQFQEELVAKEEAKKTKKSKAAAADSMDIDDVEDATPAKKTKKRKAEDETATPQRTDSVKKPKIKLLNSAAKASNGATTPKTSKEQATSKVSKAKTKSKAPEEPKKPELSPKERHERRVKEVLYLRHKLQKGFFPRDSEIKEEEMQAMSEFFTRLEKFTEMEASILKATRIHKVPKAILRMEAIPKDEEFNFKSRSQGLLDQWNKLLAADAGSNGVNGADEKKDSKLDSNGGGEASEKAADTEKPEPDAEEAKNEAADEKADDASAEESQQSKVLTAVEASA</sequence>
<evidence type="ECO:0000259" key="2">
    <source>
        <dbReference type="PROSITE" id="PS50812"/>
    </source>
</evidence>
<dbReference type="EMBL" id="NLAX01001034">
    <property type="protein sequence ID" value="PKS06632.1"/>
    <property type="molecule type" value="Genomic_DNA"/>
</dbReference>
<feature type="compositionally biased region" description="Basic and acidic residues" evidence="1">
    <location>
        <begin position="358"/>
        <end position="375"/>
    </location>
</feature>
<dbReference type="InterPro" id="IPR000313">
    <property type="entry name" value="PWWP_dom"/>
</dbReference>
<feature type="region of interest" description="Disordered" evidence="1">
    <location>
        <begin position="1"/>
        <end position="134"/>
    </location>
</feature>
<reference evidence="3 4" key="1">
    <citation type="journal article" date="2017" name="G3 (Bethesda)">
        <title>First Draft Genome Sequence of the Pathogenic Fungus Lomentospora prolificans (Formerly Scedosporium prolificans).</title>
        <authorList>
            <person name="Luo R."/>
            <person name="Zimin A."/>
            <person name="Workman R."/>
            <person name="Fan Y."/>
            <person name="Pertea G."/>
            <person name="Grossman N."/>
            <person name="Wear M.P."/>
            <person name="Jia B."/>
            <person name="Miller H."/>
            <person name="Casadevall A."/>
            <person name="Timp W."/>
            <person name="Zhang S.X."/>
            <person name="Salzberg S.L."/>
        </authorList>
    </citation>
    <scope>NUCLEOTIDE SEQUENCE [LARGE SCALE GENOMIC DNA]</scope>
    <source>
        <strain evidence="3 4">JHH-5317</strain>
    </source>
</reference>
<accession>A0A2N3N2J1</accession>
<dbReference type="PANTHER" id="PTHR22910:SF6">
    <property type="entry name" value="PROTEIN MGARP"/>
    <property type="match status" value="1"/>
</dbReference>
<protein>
    <recommendedName>
        <fullName evidence="2">PWWP domain-containing protein</fullName>
    </recommendedName>
</protein>
<feature type="compositionally biased region" description="Basic and acidic residues" evidence="1">
    <location>
        <begin position="23"/>
        <end position="37"/>
    </location>
</feature>
<dbReference type="InParanoid" id="A0A2N3N2J1"/>
<name>A0A2N3N2J1_9PEZI</name>
<evidence type="ECO:0000313" key="4">
    <source>
        <dbReference type="Proteomes" id="UP000233524"/>
    </source>
</evidence>
<dbReference type="VEuPathDB" id="FungiDB:jhhlp_007382"/>
<evidence type="ECO:0000256" key="1">
    <source>
        <dbReference type="SAM" id="MobiDB-lite"/>
    </source>
</evidence>
<organism evidence="3 4">
    <name type="scientific">Lomentospora prolificans</name>
    <dbReference type="NCBI Taxonomy" id="41688"/>
    <lineage>
        <taxon>Eukaryota</taxon>
        <taxon>Fungi</taxon>
        <taxon>Dikarya</taxon>
        <taxon>Ascomycota</taxon>
        <taxon>Pezizomycotina</taxon>
        <taxon>Sordariomycetes</taxon>
        <taxon>Hypocreomycetidae</taxon>
        <taxon>Microascales</taxon>
        <taxon>Microascaceae</taxon>
        <taxon>Lomentospora</taxon>
    </lineage>
</organism>
<feature type="compositionally biased region" description="Polar residues" evidence="1">
    <location>
        <begin position="40"/>
        <end position="55"/>
    </location>
</feature>
<feature type="compositionally biased region" description="Basic and acidic residues" evidence="1">
    <location>
        <begin position="494"/>
        <end position="522"/>
    </location>
</feature>
<keyword evidence="4" id="KW-1185">Reference proteome</keyword>
<comment type="caution">
    <text evidence="3">The sequence shown here is derived from an EMBL/GenBank/DDBJ whole genome shotgun (WGS) entry which is preliminary data.</text>
</comment>
<feature type="compositionally biased region" description="Polar residues" evidence="1">
    <location>
        <begin position="330"/>
        <end position="340"/>
    </location>
</feature>
<dbReference type="FunCoup" id="A0A2N3N2J1">
    <property type="interactions" value="98"/>
</dbReference>
<dbReference type="STRING" id="41688.A0A2N3N2J1"/>
<dbReference type="Proteomes" id="UP000233524">
    <property type="component" value="Unassembled WGS sequence"/>
</dbReference>
<proteinExistence type="predicted"/>
<dbReference type="GO" id="GO:0005739">
    <property type="term" value="C:mitochondrion"/>
    <property type="evidence" value="ECO:0007669"/>
    <property type="project" value="InterPro"/>
</dbReference>
<feature type="compositionally biased region" description="Basic and acidic residues" evidence="1">
    <location>
        <begin position="56"/>
        <end position="82"/>
    </location>
</feature>
<feature type="domain" description="PWWP" evidence="2">
    <location>
        <begin position="142"/>
        <end position="225"/>
    </location>
</feature>
<dbReference type="SMART" id="SM00293">
    <property type="entry name" value="PWWP"/>
    <property type="match status" value="1"/>
</dbReference>